<keyword evidence="4 8" id="KW-0175">Coiled coil</keyword>
<reference evidence="11" key="1">
    <citation type="submission" date="2021-07" db="EMBL/GenBank/DDBJ databases">
        <authorList>
            <person name="Catto M.A."/>
            <person name="Jacobson A."/>
            <person name="Kennedy G."/>
            <person name="Labadie P."/>
            <person name="Hunt B.G."/>
            <person name="Srinivasan R."/>
        </authorList>
    </citation>
    <scope>NUCLEOTIDE SEQUENCE</scope>
    <source>
        <strain evidence="11">PL_HMW_Pooled</strain>
        <tissue evidence="11">Head</tissue>
    </source>
</reference>
<dbReference type="GO" id="GO:0008278">
    <property type="term" value="C:cohesin complex"/>
    <property type="evidence" value="ECO:0007669"/>
    <property type="project" value="TreeGrafter"/>
</dbReference>
<feature type="coiled-coil region" evidence="8">
    <location>
        <begin position="408"/>
        <end position="493"/>
    </location>
</feature>
<evidence type="ECO:0000256" key="8">
    <source>
        <dbReference type="SAM" id="Coils"/>
    </source>
</evidence>
<dbReference type="Proteomes" id="UP001219518">
    <property type="component" value="Unassembled WGS sequence"/>
</dbReference>
<evidence type="ECO:0000256" key="5">
    <source>
        <dbReference type="ARBA" id="ARBA00023242"/>
    </source>
</evidence>
<keyword evidence="6" id="KW-0131">Cell cycle</keyword>
<comment type="caution">
    <text evidence="11">The sequence shown here is derived from an EMBL/GenBank/DDBJ whole genome shotgun (WGS) entry which is preliminary data.</text>
</comment>
<dbReference type="Gene3D" id="3.40.50.300">
    <property type="entry name" value="P-loop containing nucleotide triphosphate hydrolases"/>
    <property type="match status" value="2"/>
</dbReference>
<comment type="similarity">
    <text evidence="7">Belongs to the SMC family.</text>
</comment>
<dbReference type="GO" id="GO:0005634">
    <property type="term" value="C:nucleus"/>
    <property type="evidence" value="ECO:0007669"/>
    <property type="project" value="UniProtKB-SubCell"/>
</dbReference>
<evidence type="ECO:0000313" key="11">
    <source>
        <dbReference type="EMBL" id="KAK3931182.1"/>
    </source>
</evidence>
<dbReference type="Gene3D" id="3.30.70.1620">
    <property type="match status" value="1"/>
</dbReference>
<dbReference type="PIRSF" id="PIRSF005719">
    <property type="entry name" value="SMC"/>
    <property type="match status" value="1"/>
</dbReference>
<feature type="coiled-coil region" evidence="8">
    <location>
        <begin position="671"/>
        <end position="759"/>
    </location>
</feature>
<gene>
    <name evidence="11" type="ORF">KUF71_025162</name>
</gene>
<dbReference type="SUPFAM" id="SSF75553">
    <property type="entry name" value="Smc hinge domain"/>
    <property type="match status" value="1"/>
</dbReference>
<protein>
    <recommendedName>
        <fullName evidence="7">Structural maintenance of chromosomes protein</fullName>
    </recommendedName>
</protein>
<name>A0AAE1I0A4_9NEOP</name>
<evidence type="ECO:0000256" key="4">
    <source>
        <dbReference type="ARBA" id="ARBA00023054"/>
    </source>
</evidence>
<evidence type="ECO:0000259" key="10">
    <source>
        <dbReference type="SMART" id="SM00968"/>
    </source>
</evidence>
<dbReference type="PANTHER" id="PTHR18937:SF12">
    <property type="entry name" value="STRUCTURAL MAINTENANCE OF CHROMOSOMES PROTEIN"/>
    <property type="match status" value="1"/>
</dbReference>
<dbReference type="GO" id="GO:0016887">
    <property type="term" value="F:ATP hydrolysis activity"/>
    <property type="evidence" value="ECO:0007669"/>
    <property type="project" value="InterPro"/>
</dbReference>
<feature type="coiled-coil region" evidence="8">
    <location>
        <begin position="1009"/>
        <end position="1050"/>
    </location>
</feature>
<evidence type="ECO:0000256" key="7">
    <source>
        <dbReference type="PIRNR" id="PIRNR005719"/>
    </source>
</evidence>
<dbReference type="GO" id="GO:0005524">
    <property type="term" value="F:ATP binding"/>
    <property type="evidence" value="ECO:0007669"/>
    <property type="project" value="InterPro"/>
</dbReference>
<evidence type="ECO:0000256" key="2">
    <source>
        <dbReference type="ARBA" id="ARBA00022618"/>
    </source>
</evidence>
<feature type="coiled-coil region" evidence="8">
    <location>
        <begin position="852"/>
        <end position="921"/>
    </location>
</feature>
<dbReference type="GO" id="GO:0051301">
    <property type="term" value="P:cell division"/>
    <property type="evidence" value="ECO:0007669"/>
    <property type="project" value="UniProtKB-KW"/>
</dbReference>
<evidence type="ECO:0000256" key="6">
    <source>
        <dbReference type="ARBA" id="ARBA00023306"/>
    </source>
</evidence>
<dbReference type="Gene3D" id="1.20.1060.20">
    <property type="match status" value="1"/>
</dbReference>
<keyword evidence="3" id="KW-0498">Mitosis</keyword>
<evidence type="ECO:0000313" key="12">
    <source>
        <dbReference type="Proteomes" id="UP001219518"/>
    </source>
</evidence>
<dbReference type="AlphaFoldDB" id="A0AAE1I0A4"/>
<dbReference type="SMART" id="SM00968">
    <property type="entry name" value="SMC_hinge"/>
    <property type="match status" value="1"/>
</dbReference>
<proteinExistence type="inferred from homology"/>
<evidence type="ECO:0000256" key="1">
    <source>
        <dbReference type="ARBA" id="ARBA00004123"/>
    </source>
</evidence>
<dbReference type="GO" id="GO:0007062">
    <property type="term" value="P:sister chromatid cohesion"/>
    <property type="evidence" value="ECO:0007669"/>
    <property type="project" value="TreeGrafter"/>
</dbReference>
<reference evidence="11" key="2">
    <citation type="journal article" date="2023" name="BMC Genomics">
        <title>Pest status, molecular evolution, and epigenetic factors derived from the genome assembly of Frankliniella fusca, a thysanopteran phytovirus vector.</title>
        <authorList>
            <person name="Catto M.A."/>
            <person name="Labadie P.E."/>
            <person name="Jacobson A.L."/>
            <person name="Kennedy G.G."/>
            <person name="Srinivasan R."/>
            <person name="Hunt B.G."/>
        </authorList>
    </citation>
    <scope>NUCLEOTIDE SEQUENCE</scope>
    <source>
        <strain evidence="11">PL_HMW_Pooled</strain>
    </source>
</reference>
<comment type="subcellular location">
    <subcellularLocation>
        <location evidence="1 7">Nucleus</location>
    </subcellularLocation>
</comment>
<evidence type="ECO:0000256" key="9">
    <source>
        <dbReference type="SAM" id="MobiDB-lite"/>
    </source>
</evidence>
<dbReference type="InterPro" id="IPR024704">
    <property type="entry name" value="SMC"/>
</dbReference>
<organism evidence="11 12">
    <name type="scientific">Frankliniella fusca</name>
    <dbReference type="NCBI Taxonomy" id="407009"/>
    <lineage>
        <taxon>Eukaryota</taxon>
        <taxon>Metazoa</taxon>
        <taxon>Ecdysozoa</taxon>
        <taxon>Arthropoda</taxon>
        <taxon>Hexapoda</taxon>
        <taxon>Insecta</taxon>
        <taxon>Pterygota</taxon>
        <taxon>Neoptera</taxon>
        <taxon>Paraneoptera</taxon>
        <taxon>Thysanoptera</taxon>
        <taxon>Terebrantia</taxon>
        <taxon>Thripoidea</taxon>
        <taxon>Thripidae</taxon>
        <taxon>Frankliniella</taxon>
    </lineage>
</organism>
<accession>A0AAE1I0A4</accession>
<dbReference type="SUPFAM" id="SSF52540">
    <property type="entry name" value="P-loop containing nucleoside triphosphate hydrolases"/>
    <property type="match status" value="1"/>
</dbReference>
<keyword evidence="12" id="KW-1185">Reference proteome</keyword>
<sequence>MGVVLHLVELKNFKTYEGKVTVGPLKSFMSVIGPNGTGKSNLLDAILFALGVKLTDLRVKKPRELIHGASTGKPVSKEAYVTAVFKHEDGTFSKFKRLSSSSTQKYFYNGEEISSTEYLGKLKNLKINVKGNNFFVYQGRVEEIVMMSGKERTALFEEISGSNQYKREYDTCKAEMIQVTGETYSTVLKQRTVRNEYKDAKLMQREAETFEQLKKDLIKETTLFLLFKLYHNEKSCKELKEKKSQKESQLKSEKLAKEEQESKLKADRKSLRRGERELSSFEDKVQAKEKEIKEKNLKTLKDKEQLSHMRQKISSAQHSLQEAQEAKIKHANNLKILERELAIVEAEQMDYEKEIFEESMSQGKDLDLDESQAGEYNELKRQVINLSASFQQKLETLFREMRADQDQIDCCKGKVLELQTELNRKEKEKEEAVKRSEKISTCIASTEKELESLNEQLRSASEIALLQSQMDMLQEELNQVNSELEDAKSFRNEHINLTRRQEAIKTLKDLSSGVYDRLINLCEPIHQKYKVALTKVMGKWVDAIIVDTESTALLCIKHLKTHKMNSEVFLPLDYLEVKPLEERLREIKSAHLVYDVLRFNPLVKNAVLFATKSTMVAETADDAMQIANTRYERKQVNVVALDGTYFQKSGLISGGHNDLLFKAKQWDEKFLTQLKEKKEKLTESLKSIAKQIKLKSVSSVSCEIKGCSTRLELMRRDLEKLNSNIAVLDSGIEDRRIKLQNLELQIKEIEGKVQFCDIEYKRIDRKIQSIEDEVFAEFCKRIHVPNIRTYEEGGLKSYKERLTTRMEFEERKTQIINEIEYQKTINTEENISRWKNEVESRILALGNAEAAIEEHDQVVAAHQIELEEYKNQFAEKKREIAVLSQRKDELEIELKSRSEAIHTIEKEIISLESDLSRLINARRFHITDCRSEGIVLPLLYGDLESLPATASSETPGSRSTDVDSIVIDYDKLPDELKNIDKDAVKATEDNMCNNILKLAKKKDLMNMTNMRAEDLVDETNQRLRETTIECKEFRERARQIKENFERIKNQRYKKFMDVFDFVSEKIDTIYKEMAQSGSAMAILSAENPEEPYLSGLQYNCIAPGKACKPMETLSGGEKTIASLAFLLALHQYGASPCLILDEVDAALDNVNIRHIVNFLRNHKEDFQTIAVSLRPEFYGTVDGLVGVTHDGSDTPKSQVYLLDLEVYPENDGSEE</sequence>
<dbReference type="GO" id="GO:0003677">
    <property type="term" value="F:DNA binding"/>
    <property type="evidence" value="ECO:0007669"/>
    <property type="project" value="TreeGrafter"/>
</dbReference>
<dbReference type="InterPro" id="IPR010935">
    <property type="entry name" value="SMC_hinge"/>
</dbReference>
<dbReference type="Pfam" id="PF02463">
    <property type="entry name" value="SMC_N"/>
    <property type="match status" value="1"/>
</dbReference>
<keyword evidence="5 7" id="KW-0539">Nucleus</keyword>
<dbReference type="EMBL" id="JAHWGI010001418">
    <property type="protein sequence ID" value="KAK3931182.1"/>
    <property type="molecule type" value="Genomic_DNA"/>
</dbReference>
<keyword evidence="2" id="KW-0132">Cell division</keyword>
<feature type="domain" description="SMC hinge" evidence="10">
    <location>
        <begin position="512"/>
        <end position="627"/>
    </location>
</feature>
<dbReference type="PANTHER" id="PTHR18937">
    <property type="entry name" value="STRUCTURAL MAINTENANCE OF CHROMOSOMES SMC FAMILY MEMBER"/>
    <property type="match status" value="1"/>
</dbReference>
<dbReference type="InterPro" id="IPR036277">
    <property type="entry name" value="SMC_hinge_sf"/>
</dbReference>
<feature type="region of interest" description="Disordered" evidence="9">
    <location>
        <begin position="241"/>
        <end position="285"/>
    </location>
</feature>
<dbReference type="InterPro" id="IPR003395">
    <property type="entry name" value="RecF/RecN/SMC_N"/>
</dbReference>
<evidence type="ECO:0000256" key="3">
    <source>
        <dbReference type="ARBA" id="ARBA00022776"/>
    </source>
</evidence>
<dbReference type="InterPro" id="IPR027417">
    <property type="entry name" value="P-loop_NTPase"/>
</dbReference>
<dbReference type="Pfam" id="PF06470">
    <property type="entry name" value="SMC_hinge"/>
    <property type="match status" value="1"/>
</dbReference>